<dbReference type="Proteomes" id="UP001196565">
    <property type="component" value="Unassembled WGS sequence"/>
</dbReference>
<dbReference type="PANTHER" id="PTHR41795">
    <property type="entry name" value="EXOPOLYSACCHARIDE SYNTHESIS PROTEIN"/>
    <property type="match status" value="1"/>
</dbReference>
<evidence type="ECO:0000313" key="1">
    <source>
        <dbReference type="EMBL" id="MBW6401392.1"/>
    </source>
</evidence>
<comment type="caution">
    <text evidence="1">The sequence shown here is derived from an EMBL/GenBank/DDBJ whole genome shotgun (WGS) entry which is preliminary data.</text>
</comment>
<dbReference type="Pfam" id="PF06055">
    <property type="entry name" value="ExoD"/>
    <property type="match status" value="1"/>
</dbReference>
<sequence length="98" mass="11343">MVPPMQMIPARGRPLFPRRVDERHLAERSLAKMVRRAVPVIRWLERFIRRRWYTPFVATKRVVGVIVLLLGACLLVPVPLSNLLQALVITLIAFAYLE</sequence>
<protein>
    <submittedName>
        <fullName evidence="1">Exopolysaccharide biosynthesis protein</fullName>
    </submittedName>
</protein>
<dbReference type="EMBL" id="JAHYBZ010000011">
    <property type="protein sequence ID" value="MBW6401392.1"/>
    <property type="molecule type" value="Genomic_DNA"/>
</dbReference>
<proteinExistence type="predicted"/>
<keyword evidence="2" id="KW-1185">Reference proteome</keyword>
<dbReference type="InterPro" id="IPR010331">
    <property type="entry name" value="ExoD"/>
</dbReference>
<dbReference type="PANTHER" id="PTHR41795:SF1">
    <property type="entry name" value="EXOPOLYSACCHARIDE SYNTHESIS PROTEIN"/>
    <property type="match status" value="1"/>
</dbReference>
<name>A0ABS7AGF8_9PROT</name>
<reference evidence="1 2" key="1">
    <citation type="submission" date="2021-07" db="EMBL/GenBank/DDBJ databases">
        <authorList>
            <person name="So Y."/>
        </authorList>
    </citation>
    <scope>NUCLEOTIDE SEQUENCE [LARGE SCALE GENOMIC DNA]</scope>
    <source>
        <strain evidence="1 2">HJA6</strain>
    </source>
</reference>
<organism evidence="1 2">
    <name type="scientific">Roseomonas alba</name>
    <dbReference type="NCBI Taxonomy" id="2846776"/>
    <lineage>
        <taxon>Bacteria</taxon>
        <taxon>Pseudomonadati</taxon>
        <taxon>Pseudomonadota</taxon>
        <taxon>Alphaproteobacteria</taxon>
        <taxon>Acetobacterales</taxon>
        <taxon>Roseomonadaceae</taxon>
        <taxon>Roseomonas</taxon>
    </lineage>
</organism>
<dbReference type="RefSeq" id="WP_219766135.1">
    <property type="nucleotide sequence ID" value="NZ_JAHYBZ010000011.1"/>
</dbReference>
<accession>A0ABS7AGF8</accession>
<gene>
    <name evidence="1" type="ORF">KPL78_26305</name>
</gene>
<evidence type="ECO:0000313" key="2">
    <source>
        <dbReference type="Proteomes" id="UP001196565"/>
    </source>
</evidence>